<evidence type="ECO:0000313" key="5">
    <source>
        <dbReference type="Proteomes" id="UP000236536"/>
    </source>
</evidence>
<proteinExistence type="predicted"/>
<dbReference type="AlphaFoldDB" id="A0A2I7G912"/>
<reference evidence="3 4" key="1">
    <citation type="journal article" date="2017" name="Front. Microbiol.">
        <title>Phaeobacter piscinae sp. nov., a species of the Roseobacter group and potential aquaculture probiont.</title>
        <authorList>
            <person name="Sonnenschein E.C."/>
            <person name="Phippen C.B.W."/>
            <person name="Nielsen K.F."/>
            <person name="Mateiu R.V."/>
            <person name="Melchiorsen J."/>
            <person name="Gram L."/>
            <person name="Overmann J."/>
            <person name="Freese H.M."/>
        </authorList>
    </citation>
    <scope>NUCLEOTIDE SEQUENCE [LARGE SCALE GENOMIC DNA]</scope>
    <source>
        <strain evidence="3 4">P88</strain>
    </source>
</reference>
<dbReference type="Pfam" id="PF13795">
    <property type="entry name" value="HupE_UreJ_2"/>
    <property type="match status" value="1"/>
</dbReference>
<feature type="transmembrane region" description="Helical" evidence="1">
    <location>
        <begin position="310"/>
        <end position="330"/>
    </location>
</feature>
<reference evidence="4 5" key="2">
    <citation type="journal article" date="2017" name="Genome Biol. Evol.">
        <title>Trajectories and Drivers of Genome Evolution in Surface-Associated Marine Phaeobacter.</title>
        <authorList>
            <person name="Freese H.M."/>
            <person name="Sikorski J."/>
            <person name="Bunk B."/>
            <person name="Scheuner C."/>
            <person name="Meier-Kolthoff J.P."/>
            <person name="Sproer C."/>
            <person name="Gram L."/>
            <person name="Overmann J."/>
        </authorList>
    </citation>
    <scope>NUCLEOTIDE SEQUENCE [LARGE SCALE GENOMIC DNA]</scope>
    <source>
        <strain evidence="2 5">P66</strain>
        <strain evidence="3 4">P88</strain>
    </source>
</reference>
<feature type="transmembrane region" description="Helical" evidence="1">
    <location>
        <begin position="229"/>
        <end position="246"/>
    </location>
</feature>
<keyword evidence="1" id="KW-1133">Transmembrane helix</keyword>
<feature type="transmembrane region" description="Helical" evidence="1">
    <location>
        <begin position="253"/>
        <end position="276"/>
    </location>
</feature>
<feature type="transmembrane region" description="Helical" evidence="1">
    <location>
        <begin position="350"/>
        <end position="368"/>
    </location>
</feature>
<gene>
    <name evidence="2" type="ORF">PhaeoP66_01839</name>
    <name evidence="3" type="ORF">PhaeoP88_01575</name>
</gene>
<evidence type="ECO:0000313" key="3">
    <source>
        <dbReference type="EMBL" id="AUQ98952.1"/>
    </source>
</evidence>
<feature type="transmembrane region" description="Helical" evidence="1">
    <location>
        <begin position="282"/>
        <end position="301"/>
    </location>
</feature>
<name>A0A2I7G912_9RHOB</name>
<protein>
    <submittedName>
        <fullName evidence="3">Hydrogenase/urease accessory protein</fullName>
    </submittedName>
</protein>
<keyword evidence="5" id="KW-1185">Reference proteome</keyword>
<dbReference type="EMBL" id="CP010705">
    <property type="protein sequence ID" value="AUQ94618.1"/>
    <property type="molecule type" value="Genomic_DNA"/>
</dbReference>
<dbReference type="Proteomes" id="UP000236536">
    <property type="component" value="Chromosome"/>
</dbReference>
<feature type="transmembrane region" description="Helical" evidence="1">
    <location>
        <begin position="377"/>
        <end position="394"/>
    </location>
</feature>
<keyword evidence="1" id="KW-0472">Membrane</keyword>
<evidence type="ECO:0000256" key="1">
    <source>
        <dbReference type="SAM" id="Phobius"/>
    </source>
</evidence>
<dbReference type="EMBL" id="CP010725">
    <property type="protein sequence ID" value="AUQ98952.1"/>
    <property type="molecule type" value="Genomic_DNA"/>
</dbReference>
<evidence type="ECO:0000313" key="4">
    <source>
        <dbReference type="Proteomes" id="UP000236447"/>
    </source>
</evidence>
<reference evidence="2 5" key="3">
    <citation type="journal article" date="2017" name="Int. J. Syst. Evol. Microbiol.">
        <title>Adaptation of Surface-Associated Bacteria to the Open Ocean: A Genomically Distinct Subpopulation of Phaeobacter gallaeciensis Colonizes Pacific Mesozooplankton.</title>
        <authorList>
            <person name="Freese H.M."/>
            <person name="Methner A."/>
            <person name="Overmann J."/>
        </authorList>
    </citation>
    <scope>NUCLEOTIDE SEQUENCE [LARGE SCALE GENOMIC DNA]</scope>
    <source>
        <strain evidence="2 5">P66</strain>
    </source>
</reference>
<accession>A0A2I7G912</accession>
<evidence type="ECO:0000313" key="2">
    <source>
        <dbReference type="EMBL" id="AUQ94618.1"/>
    </source>
</evidence>
<dbReference type="Proteomes" id="UP000236447">
    <property type="component" value="Chromosome"/>
</dbReference>
<organism evidence="3 4">
    <name type="scientific">Phaeobacter inhibens</name>
    <dbReference type="NCBI Taxonomy" id="221822"/>
    <lineage>
        <taxon>Bacteria</taxon>
        <taxon>Pseudomonadati</taxon>
        <taxon>Pseudomonadota</taxon>
        <taxon>Alphaproteobacteria</taxon>
        <taxon>Rhodobacterales</taxon>
        <taxon>Roseobacteraceae</taxon>
        <taxon>Phaeobacter</taxon>
    </lineage>
</organism>
<sequence>MRPLAGTVGGRQWQRAAQVPCGRSIRWRHHLRRLLLVLLFWSVSHSSGFAHEVTPTIADFEISGDQLTMDLRINAEAFVAGIDLDGMVDTDTAIQAQDYDDLRALGPDELAPMVQLFAEDWLQSLQVEARGDIAMEVTAIEIPEPGDIALPRSTLLRLSGVIPEGARGLKLGWPKGSGGVVLRQNGVEGPYTGYLQGGETTPTIPLSGGLAQTPSEAFIDYIPVGYTHILPKGLDHILFVLGLFFFSTRLRPLIWQISAFTVAHTITLALGALGLVQINPAIVEPLIAGSIVFVAVENIFARKLHSWRTLVIFGFGLLHGLGFASVLGEFGLPDAQFLPALLGFNVGVELGQLTVVGAAYALLGFWFWRHPKYRGRVAIPASFTIALIGGYWCVERLFL</sequence>
<keyword evidence="1" id="KW-0812">Transmembrane</keyword>
<dbReference type="InterPro" id="IPR032809">
    <property type="entry name" value="Put_HupE_UreJ"/>
</dbReference>